<dbReference type="EMBL" id="CM002927">
    <property type="protein sequence ID" value="KGN48919.1"/>
    <property type="molecule type" value="Genomic_DNA"/>
</dbReference>
<organism evidence="1 2">
    <name type="scientific">Cucumis sativus</name>
    <name type="common">Cucumber</name>
    <dbReference type="NCBI Taxonomy" id="3659"/>
    <lineage>
        <taxon>Eukaryota</taxon>
        <taxon>Viridiplantae</taxon>
        <taxon>Streptophyta</taxon>
        <taxon>Embryophyta</taxon>
        <taxon>Tracheophyta</taxon>
        <taxon>Spermatophyta</taxon>
        <taxon>Magnoliopsida</taxon>
        <taxon>eudicotyledons</taxon>
        <taxon>Gunneridae</taxon>
        <taxon>Pentapetalae</taxon>
        <taxon>rosids</taxon>
        <taxon>fabids</taxon>
        <taxon>Cucurbitales</taxon>
        <taxon>Cucurbitaceae</taxon>
        <taxon>Benincaseae</taxon>
        <taxon>Cucumis</taxon>
    </lineage>
</organism>
<reference evidence="1 2" key="2">
    <citation type="journal article" date="2009" name="PLoS ONE">
        <title>An integrated genetic and cytogenetic map of the cucumber genome.</title>
        <authorList>
            <person name="Ren Y."/>
            <person name="Zhang Z."/>
            <person name="Liu J."/>
            <person name="Staub J.E."/>
            <person name="Han Y."/>
            <person name="Cheng Z."/>
            <person name="Li X."/>
            <person name="Lu J."/>
            <person name="Miao H."/>
            <person name="Kang H."/>
            <person name="Xie B."/>
            <person name="Gu X."/>
            <person name="Wang X."/>
            <person name="Du Y."/>
            <person name="Jin W."/>
            <person name="Huang S."/>
        </authorList>
    </citation>
    <scope>NUCLEOTIDE SEQUENCE [LARGE SCALE GENOMIC DNA]</scope>
    <source>
        <strain evidence="2">cv. 9930</strain>
    </source>
</reference>
<keyword evidence="2" id="KW-1185">Reference proteome</keyword>
<gene>
    <name evidence="1" type="ORF">Csa_6G505960</name>
</gene>
<reference evidence="1 2" key="1">
    <citation type="journal article" date="2009" name="Nat. Genet.">
        <title>The genome of the cucumber, Cucumis sativus L.</title>
        <authorList>
            <person name="Huang S."/>
            <person name="Li R."/>
            <person name="Zhang Z."/>
            <person name="Li L."/>
            <person name="Gu X."/>
            <person name="Fan W."/>
            <person name="Lucas W.J."/>
            <person name="Wang X."/>
            <person name="Xie B."/>
            <person name="Ni P."/>
            <person name="Ren Y."/>
            <person name="Zhu H."/>
            <person name="Li J."/>
            <person name="Lin K."/>
            <person name="Jin W."/>
            <person name="Fei Z."/>
            <person name="Li G."/>
            <person name="Staub J."/>
            <person name="Kilian A."/>
            <person name="van der Vossen E.A."/>
            <person name="Wu Y."/>
            <person name="Guo J."/>
            <person name="He J."/>
            <person name="Jia Z."/>
            <person name="Ren Y."/>
            <person name="Tian G."/>
            <person name="Lu Y."/>
            <person name="Ruan J."/>
            <person name="Qian W."/>
            <person name="Wang M."/>
            <person name="Huang Q."/>
            <person name="Li B."/>
            <person name="Xuan Z."/>
            <person name="Cao J."/>
            <person name="Asan"/>
            <person name="Wu Z."/>
            <person name="Zhang J."/>
            <person name="Cai Q."/>
            <person name="Bai Y."/>
            <person name="Zhao B."/>
            <person name="Han Y."/>
            <person name="Li Y."/>
            <person name="Li X."/>
            <person name="Wang S."/>
            <person name="Shi Q."/>
            <person name="Liu S."/>
            <person name="Cho W.K."/>
            <person name="Kim J.Y."/>
            <person name="Xu Y."/>
            <person name="Heller-Uszynska K."/>
            <person name="Miao H."/>
            <person name="Cheng Z."/>
            <person name="Zhang S."/>
            <person name="Wu J."/>
            <person name="Yang Y."/>
            <person name="Kang H."/>
            <person name="Li M."/>
            <person name="Liang H."/>
            <person name="Ren X."/>
            <person name="Shi Z."/>
            <person name="Wen M."/>
            <person name="Jian M."/>
            <person name="Yang H."/>
            <person name="Zhang G."/>
            <person name="Yang Z."/>
            <person name="Chen R."/>
            <person name="Liu S."/>
            <person name="Li J."/>
            <person name="Ma L."/>
            <person name="Liu H."/>
            <person name="Zhou Y."/>
            <person name="Zhao J."/>
            <person name="Fang X."/>
            <person name="Li G."/>
            <person name="Fang L."/>
            <person name="Li Y."/>
            <person name="Liu D."/>
            <person name="Zheng H."/>
            <person name="Zhang Y."/>
            <person name="Qin N."/>
            <person name="Li Z."/>
            <person name="Yang G."/>
            <person name="Yang S."/>
            <person name="Bolund L."/>
            <person name="Kristiansen K."/>
            <person name="Zheng H."/>
            <person name="Li S."/>
            <person name="Zhang X."/>
            <person name="Yang H."/>
            <person name="Wang J."/>
            <person name="Sun R."/>
            <person name="Zhang B."/>
            <person name="Jiang S."/>
            <person name="Wang J."/>
            <person name="Du Y."/>
            <person name="Li S."/>
        </authorList>
    </citation>
    <scope>NUCLEOTIDE SEQUENCE [LARGE SCALE GENOMIC DNA]</scope>
    <source>
        <strain evidence="2">cv. 9930</strain>
    </source>
</reference>
<dbReference type="Gramene" id="KGN48919">
    <property type="protein sequence ID" value="KGN48919"/>
    <property type="gene ID" value="Csa_6G505960"/>
</dbReference>
<sequence length="60" mass="6970">MWLQGGVRVKYNHRILTKNAHKLEIRVTEELAVGSPPPPPPPPTFPEKLRRWIIIHIVIE</sequence>
<reference evidence="1 2" key="4">
    <citation type="journal article" date="2011" name="BMC Genomics">
        <title>RNA-Seq improves annotation of protein-coding genes in the cucumber genome.</title>
        <authorList>
            <person name="Li Z."/>
            <person name="Zhang Z."/>
            <person name="Yan P."/>
            <person name="Huang S."/>
            <person name="Fei Z."/>
            <person name="Lin K."/>
        </authorList>
    </citation>
    <scope>NUCLEOTIDE SEQUENCE [LARGE SCALE GENOMIC DNA]</scope>
    <source>
        <strain evidence="2">cv. 9930</strain>
    </source>
</reference>
<reference evidence="1 2" key="3">
    <citation type="journal article" date="2010" name="BMC Genomics">
        <title>Transcriptome sequencing and comparative analysis of cucumber flowers with different sex types.</title>
        <authorList>
            <person name="Guo S."/>
            <person name="Zheng Y."/>
            <person name="Joung J.G."/>
            <person name="Liu S."/>
            <person name="Zhang Z."/>
            <person name="Crasta O.R."/>
            <person name="Sobral B.W."/>
            <person name="Xu Y."/>
            <person name="Huang S."/>
            <person name="Fei Z."/>
        </authorList>
    </citation>
    <scope>NUCLEOTIDE SEQUENCE [LARGE SCALE GENOMIC DNA]</scope>
    <source>
        <strain evidence="2">cv. 9930</strain>
    </source>
</reference>
<accession>A0A0A0KJD6</accession>
<dbReference type="AlphaFoldDB" id="A0A0A0KJD6"/>
<protein>
    <submittedName>
        <fullName evidence="1">Uncharacterized protein</fullName>
    </submittedName>
</protein>
<dbReference type="Proteomes" id="UP000029981">
    <property type="component" value="Chromosome 6"/>
</dbReference>
<evidence type="ECO:0000313" key="2">
    <source>
        <dbReference type="Proteomes" id="UP000029981"/>
    </source>
</evidence>
<evidence type="ECO:0000313" key="1">
    <source>
        <dbReference type="EMBL" id="KGN48919.1"/>
    </source>
</evidence>
<name>A0A0A0KJD6_CUCSA</name>
<proteinExistence type="predicted"/>